<comment type="caution">
    <text evidence="1">The sequence shown here is derived from an EMBL/GenBank/DDBJ whole genome shotgun (WGS) entry which is preliminary data.</text>
</comment>
<sequence length="162" mass="19125">MPNNYHLLIPDVKYIEPIKDPEHLCRIHYPAAFYDSKIPSESVVNHLLLYKYGTSVKARRDHLKVRHDIHRMGPIVMDERCQFVMFPLSVSKNKNPFWLNLCSMLQFSRSGIASLPTRIHFNDMTTIDIEADFKFCEKQYDKTLRVLDRSIKIKEQPIYITV</sequence>
<reference evidence="2" key="1">
    <citation type="journal article" date="2019" name="Int. J. Syst. Evol. Microbiol.">
        <title>The Global Catalogue of Microorganisms (GCM) 10K type strain sequencing project: providing services to taxonomists for standard genome sequencing and annotation.</title>
        <authorList>
            <consortium name="The Broad Institute Genomics Platform"/>
            <consortium name="The Broad Institute Genome Sequencing Center for Infectious Disease"/>
            <person name="Wu L."/>
            <person name="Ma J."/>
        </authorList>
    </citation>
    <scope>NUCLEOTIDE SEQUENCE [LARGE SCALE GENOMIC DNA]</scope>
    <source>
        <strain evidence="2">KCTC 33575</strain>
    </source>
</reference>
<evidence type="ECO:0000313" key="1">
    <source>
        <dbReference type="EMBL" id="MFD2830040.1"/>
    </source>
</evidence>
<dbReference type="RefSeq" id="WP_377772593.1">
    <property type="nucleotide sequence ID" value="NZ_JBHUOQ010000001.1"/>
</dbReference>
<dbReference type="Pfam" id="PF06338">
    <property type="entry name" value="ComK"/>
    <property type="match status" value="1"/>
</dbReference>
<keyword evidence="2" id="KW-1185">Reference proteome</keyword>
<gene>
    <name evidence="1" type="ORF">ACFSX4_06115</name>
</gene>
<accession>A0ABW5WUD9</accession>
<name>A0ABW5WUD9_9STAP</name>
<dbReference type="InterPro" id="IPR010461">
    <property type="entry name" value="ComK"/>
</dbReference>
<organism evidence="1 2">
    <name type="scientific">Corticicoccus populi</name>
    <dbReference type="NCBI Taxonomy" id="1812821"/>
    <lineage>
        <taxon>Bacteria</taxon>
        <taxon>Bacillati</taxon>
        <taxon>Bacillota</taxon>
        <taxon>Bacilli</taxon>
        <taxon>Bacillales</taxon>
        <taxon>Staphylococcaceae</taxon>
        <taxon>Corticicoccus</taxon>
    </lineage>
</organism>
<protein>
    <submittedName>
        <fullName evidence="1">Competence protein ComK</fullName>
    </submittedName>
</protein>
<proteinExistence type="predicted"/>
<dbReference type="Proteomes" id="UP001597519">
    <property type="component" value="Unassembled WGS sequence"/>
</dbReference>
<dbReference type="EMBL" id="JBHUOQ010000001">
    <property type="protein sequence ID" value="MFD2830040.1"/>
    <property type="molecule type" value="Genomic_DNA"/>
</dbReference>
<evidence type="ECO:0000313" key="2">
    <source>
        <dbReference type="Proteomes" id="UP001597519"/>
    </source>
</evidence>